<dbReference type="PANTHER" id="PTHR30349">
    <property type="entry name" value="PHAGE INTEGRASE-RELATED"/>
    <property type="match status" value="1"/>
</dbReference>
<dbReference type="GO" id="GO:0015074">
    <property type="term" value="P:DNA integration"/>
    <property type="evidence" value="ECO:0007669"/>
    <property type="project" value="InterPro"/>
</dbReference>
<evidence type="ECO:0000256" key="2">
    <source>
        <dbReference type="ARBA" id="ARBA00023125"/>
    </source>
</evidence>
<evidence type="ECO:0000259" key="4">
    <source>
        <dbReference type="PROSITE" id="PS51898"/>
    </source>
</evidence>
<accession>A0A4P9C7F0</accession>
<organism evidence="5 6">
    <name type="scientific">Eubacterium maltosivorans</name>
    <dbReference type="NCBI Taxonomy" id="2041044"/>
    <lineage>
        <taxon>Bacteria</taxon>
        <taxon>Bacillati</taxon>
        <taxon>Bacillota</taxon>
        <taxon>Clostridia</taxon>
        <taxon>Eubacteriales</taxon>
        <taxon>Eubacteriaceae</taxon>
        <taxon>Eubacterium</taxon>
    </lineage>
</organism>
<gene>
    <name evidence="5" type="ORF">CPZ25_008570</name>
</gene>
<dbReference type="Gene3D" id="1.10.443.10">
    <property type="entry name" value="Intergrase catalytic core"/>
    <property type="match status" value="1"/>
</dbReference>
<evidence type="ECO:0000256" key="1">
    <source>
        <dbReference type="ARBA" id="ARBA00008857"/>
    </source>
</evidence>
<evidence type="ECO:0000256" key="3">
    <source>
        <dbReference type="ARBA" id="ARBA00023172"/>
    </source>
</evidence>
<dbReference type="InterPro" id="IPR010998">
    <property type="entry name" value="Integrase_recombinase_N"/>
</dbReference>
<dbReference type="InterPro" id="IPR011010">
    <property type="entry name" value="DNA_brk_join_enz"/>
</dbReference>
<evidence type="ECO:0000313" key="6">
    <source>
        <dbReference type="Proteomes" id="UP000218387"/>
    </source>
</evidence>
<dbReference type="InterPro" id="IPR002104">
    <property type="entry name" value="Integrase_catalytic"/>
</dbReference>
<dbReference type="Pfam" id="PF00589">
    <property type="entry name" value="Phage_integrase"/>
    <property type="match status" value="1"/>
</dbReference>
<comment type="similarity">
    <text evidence="1">Belongs to the 'phage' integrase family.</text>
</comment>
<dbReference type="KEGG" id="emt:CPZ25_008570"/>
<proteinExistence type="inferred from homology"/>
<dbReference type="InterPro" id="IPR013762">
    <property type="entry name" value="Integrase-like_cat_sf"/>
</dbReference>
<dbReference type="GO" id="GO:0006310">
    <property type="term" value="P:DNA recombination"/>
    <property type="evidence" value="ECO:0007669"/>
    <property type="project" value="UniProtKB-KW"/>
</dbReference>
<dbReference type="Proteomes" id="UP000218387">
    <property type="component" value="Chromosome"/>
</dbReference>
<dbReference type="InterPro" id="IPR050090">
    <property type="entry name" value="Tyrosine_recombinase_XerCD"/>
</dbReference>
<reference evidence="5 6" key="1">
    <citation type="submission" date="2018-05" db="EMBL/GenBank/DDBJ databases">
        <title>Genome comparison of Eubacterium sp.</title>
        <authorList>
            <person name="Feng Y."/>
            <person name="Sanchez-Andrea I."/>
            <person name="Stams A.J.M."/>
            <person name="De Vos W.M."/>
        </authorList>
    </citation>
    <scope>NUCLEOTIDE SEQUENCE [LARGE SCALE GENOMIC DNA]</scope>
    <source>
        <strain evidence="5 6">YI</strain>
    </source>
</reference>
<dbReference type="InterPro" id="IPR025269">
    <property type="entry name" value="SAM-like_dom"/>
</dbReference>
<sequence length="323" mass="37753">MKKGWKKANKPLVQIAEKRDIRYSDLVSLYRKDCEKRNIAEVTIKGYENACRYFIKAIETDLYCNEITQAIIDNFVLALNKTGLKPTTVNSYQFKISPVIHFGIEKGYIKETIVFNRVIEQEEIKEIYTIDELEKLLKRPKTKSFSLYRTWVIINTLVGTGIRSKELRELKIKNVDLKNQIIILDHTKNREGRLLPVSSSLYLVLQEYLDIRNGKMGEPLFCNIFGEPLARTTLQDSVRKYCKNRGVNKTSVHLFRHTFITMSVRKGVPPLLLKRITGHKTMKMLDHYYSFDISDIVNIVDDISPLEDIKIKSKHQFKRYNVK</sequence>
<protein>
    <submittedName>
        <fullName evidence="5">Site-specific integrase</fullName>
    </submittedName>
</protein>
<dbReference type="Pfam" id="PF13102">
    <property type="entry name" value="Phage_int_SAM_5"/>
    <property type="match status" value="1"/>
</dbReference>
<keyword evidence="3" id="KW-0233">DNA recombination</keyword>
<dbReference type="GO" id="GO:0003677">
    <property type="term" value="F:DNA binding"/>
    <property type="evidence" value="ECO:0007669"/>
    <property type="project" value="UniProtKB-KW"/>
</dbReference>
<dbReference type="SUPFAM" id="SSF56349">
    <property type="entry name" value="DNA breaking-rejoining enzymes"/>
    <property type="match status" value="1"/>
</dbReference>
<dbReference type="AlphaFoldDB" id="A0A4P9C7F0"/>
<dbReference type="RefSeq" id="WP_096920191.1">
    <property type="nucleotide sequence ID" value="NZ_CP029487.1"/>
</dbReference>
<dbReference type="CDD" id="cd00397">
    <property type="entry name" value="DNA_BRE_C"/>
    <property type="match status" value="1"/>
</dbReference>
<name>A0A4P9C7F0_EUBML</name>
<keyword evidence="6" id="KW-1185">Reference proteome</keyword>
<dbReference type="PANTHER" id="PTHR30349:SF41">
    <property type="entry name" value="INTEGRASE_RECOMBINASE PROTEIN MJ0367-RELATED"/>
    <property type="match status" value="1"/>
</dbReference>
<feature type="domain" description="Tyr recombinase" evidence="4">
    <location>
        <begin position="123"/>
        <end position="301"/>
    </location>
</feature>
<dbReference type="Gene3D" id="1.10.150.130">
    <property type="match status" value="1"/>
</dbReference>
<dbReference type="EMBL" id="CP029487">
    <property type="protein sequence ID" value="QCT71380.1"/>
    <property type="molecule type" value="Genomic_DNA"/>
</dbReference>
<keyword evidence="2" id="KW-0238">DNA-binding</keyword>
<dbReference type="PROSITE" id="PS51898">
    <property type="entry name" value="TYR_RECOMBINASE"/>
    <property type="match status" value="1"/>
</dbReference>
<evidence type="ECO:0000313" key="5">
    <source>
        <dbReference type="EMBL" id="QCT71380.1"/>
    </source>
</evidence>